<dbReference type="SUPFAM" id="SSF51182">
    <property type="entry name" value="RmlC-like cupins"/>
    <property type="match status" value="1"/>
</dbReference>
<evidence type="ECO:0000256" key="3">
    <source>
        <dbReference type="ARBA" id="ARBA00023125"/>
    </source>
</evidence>
<evidence type="ECO:0000313" key="8">
    <source>
        <dbReference type="Proteomes" id="UP001222932"/>
    </source>
</evidence>
<organism evidence="7 8">
    <name type="scientific">Cutaneotrichosporon spelunceum</name>
    <dbReference type="NCBI Taxonomy" id="1672016"/>
    <lineage>
        <taxon>Eukaryota</taxon>
        <taxon>Fungi</taxon>
        <taxon>Dikarya</taxon>
        <taxon>Basidiomycota</taxon>
        <taxon>Agaricomycotina</taxon>
        <taxon>Tremellomycetes</taxon>
        <taxon>Trichosporonales</taxon>
        <taxon>Trichosporonaceae</taxon>
        <taxon>Cutaneotrichosporon</taxon>
    </lineage>
</organism>
<comment type="similarity">
    <text evidence="2">Belongs to the CENP-C/MIF2 family.</text>
</comment>
<feature type="compositionally biased region" description="Acidic residues" evidence="5">
    <location>
        <begin position="311"/>
        <end position="321"/>
    </location>
</feature>
<keyword evidence="3" id="KW-0238">DNA-binding</keyword>
<evidence type="ECO:0000313" key="7">
    <source>
        <dbReference type="EMBL" id="GMK59792.1"/>
    </source>
</evidence>
<dbReference type="GO" id="GO:0005634">
    <property type="term" value="C:nucleus"/>
    <property type="evidence" value="ECO:0007669"/>
    <property type="project" value="UniProtKB-SubCell"/>
</dbReference>
<dbReference type="GO" id="GO:0019237">
    <property type="term" value="F:centromeric DNA binding"/>
    <property type="evidence" value="ECO:0007669"/>
    <property type="project" value="InterPro"/>
</dbReference>
<dbReference type="PANTHER" id="PTHR16684">
    <property type="entry name" value="CENTROMERE PROTEIN C"/>
    <property type="match status" value="1"/>
</dbReference>
<comment type="subcellular location">
    <subcellularLocation>
        <location evidence="1">Nucleus</location>
    </subcellularLocation>
</comment>
<comment type="caution">
    <text evidence="7">The sequence shown here is derived from an EMBL/GenBank/DDBJ whole genome shotgun (WGS) entry which is preliminary data.</text>
</comment>
<feature type="domain" description="Mif2/CENP-C cupin" evidence="6">
    <location>
        <begin position="523"/>
        <end position="608"/>
    </location>
</feature>
<feature type="compositionally biased region" description="Acidic residues" evidence="5">
    <location>
        <begin position="350"/>
        <end position="361"/>
    </location>
</feature>
<feature type="compositionally biased region" description="Basic residues" evidence="5">
    <location>
        <begin position="446"/>
        <end position="457"/>
    </location>
</feature>
<proteinExistence type="inferred from homology"/>
<dbReference type="GO" id="GO:0000776">
    <property type="term" value="C:kinetochore"/>
    <property type="evidence" value="ECO:0007669"/>
    <property type="project" value="InterPro"/>
</dbReference>
<feature type="region of interest" description="Disordered" evidence="5">
    <location>
        <begin position="1"/>
        <end position="388"/>
    </location>
</feature>
<evidence type="ECO:0000259" key="6">
    <source>
        <dbReference type="Pfam" id="PF11699"/>
    </source>
</evidence>
<protein>
    <recommendedName>
        <fullName evidence="6">Mif2/CENP-C cupin domain-containing protein</fullName>
    </recommendedName>
</protein>
<gene>
    <name evidence="7" type="primary">MIF2</name>
    <name evidence="7" type="ORF">CspeluHIS016_0900090</name>
</gene>
<sequence>MPPRGPPRRSGRPTTPATPRARAPSTPRGQQKYVPYNTQPDQVGTRTGMVMKADVPRNEEGIEDPEAFFHSSPPTAPVPATPNGRGFPTSSPPAPPPPSTLRQRRRPRLSDMNDDSDSDTGSLAADGLLDDDFEQENITPPPLLHQSSPNPPASVRQRRSGMDDDDNPFRPVPVEHSGRTNGLNSGVRDAGVDMDDLNAAFDTNDLEAEVTEQLQDTHLGEVDEDSQPVRARRQSEHLKGPLPPSSDGVPDSIVTTRDAEPMDDGSHNDIGEPFEDNGPLDAGDHSDVGKPFSDNESLDAGGPSDVGEPFAEIEPEPEPEPMDLGNDEPQLSDQDDDVDLEQQVTAYENAEGDLYEEDDSLEYPKRGTKRTSNATPHKKVKRKSQFGGEGGNQYVGDFVCRRSGRHHIKPLEWWRGERKEYEKGEFGPEVISIVRVPETVVVKPRATTRRGRGRGRGRSQTGRLQSASAAPPEVPAGLEHLDIDRNIETMVAVKDYTTGDDVVRKTFLPHAFIEPKPVRGGSFYYQKAFGEDGFIAGGVVMIPPGGEKPAKPSGDNAYIFYVSAGAVEVNIAGNITPLGPQSMFMVPRGNNYSISNKFQQPATLVFSQGRKISQNEEERTRFLAKQADERRALRQERERDRVELDPEDFETKWADWDDGVRVVDDLSSEHEDDDEGLRFVTP</sequence>
<feature type="compositionally biased region" description="Basic residues" evidence="5">
    <location>
        <begin position="1"/>
        <end position="11"/>
    </location>
</feature>
<reference evidence="7" key="2">
    <citation type="submission" date="2023-06" db="EMBL/GenBank/DDBJ databases">
        <authorList>
            <person name="Kobayashi Y."/>
            <person name="Kayamori A."/>
            <person name="Aoki K."/>
            <person name="Shiwa Y."/>
            <person name="Fujita N."/>
            <person name="Sugita T."/>
            <person name="Iwasaki W."/>
            <person name="Tanaka N."/>
            <person name="Takashima M."/>
        </authorList>
    </citation>
    <scope>NUCLEOTIDE SEQUENCE</scope>
    <source>
        <strain evidence="7">HIS016</strain>
    </source>
</reference>
<dbReference type="Proteomes" id="UP001222932">
    <property type="component" value="Unassembled WGS sequence"/>
</dbReference>
<feature type="region of interest" description="Disordered" evidence="5">
    <location>
        <begin position="445"/>
        <end position="474"/>
    </location>
</feature>
<dbReference type="GO" id="GO:0051455">
    <property type="term" value="P:spindle attachment to meiosis I kinetochore"/>
    <property type="evidence" value="ECO:0007669"/>
    <property type="project" value="TreeGrafter"/>
</dbReference>
<keyword evidence="4" id="KW-0539">Nucleus</keyword>
<dbReference type="GO" id="GO:0051315">
    <property type="term" value="P:attachment of mitotic spindle microtubules to kinetochore"/>
    <property type="evidence" value="ECO:0007669"/>
    <property type="project" value="TreeGrafter"/>
</dbReference>
<dbReference type="EMBL" id="BTCM01000009">
    <property type="protein sequence ID" value="GMK59792.1"/>
    <property type="molecule type" value="Genomic_DNA"/>
</dbReference>
<evidence type="ECO:0000256" key="4">
    <source>
        <dbReference type="ARBA" id="ARBA00023242"/>
    </source>
</evidence>
<feature type="compositionally biased region" description="Basic and acidic residues" evidence="5">
    <location>
        <begin position="257"/>
        <end position="270"/>
    </location>
</feature>
<evidence type="ECO:0000256" key="5">
    <source>
        <dbReference type="SAM" id="MobiDB-lite"/>
    </source>
</evidence>
<reference evidence="7" key="1">
    <citation type="journal article" date="2023" name="BMC Genomics">
        <title>Chromosome-level genome assemblies of Cutaneotrichosporon spp. (Trichosporonales, Basidiomycota) reveal imbalanced evolution between nucleotide sequences and chromosome synteny.</title>
        <authorList>
            <person name="Kobayashi Y."/>
            <person name="Kayamori A."/>
            <person name="Aoki K."/>
            <person name="Shiwa Y."/>
            <person name="Matsutani M."/>
            <person name="Fujita N."/>
            <person name="Sugita T."/>
            <person name="Iwasaki W."/>
            <person name="Tanaka N."/>
            <person name="Takashima M."/>
        </authorList>
    </citation>
    <scope>NUCLEOTIDE SEQUENCE</scope>
    <source>
        <strain evidence="7">HIS016</strain>
    </source>
</reference>
<dbReference type="Gene3D" id="2.60.120.10">
    <property type="entry name" value="Jelly Rolls"/>
    <property type="match status" value="1"/>
</dbReference>
<accession>A0AAD3TZQ5</accession>
<name>A0AAD3TZQ5_9TREE</name>
<dbReference type="GO" id="GO:0051382">
    <property type="term" value="P:kinetochore assembly"/>
    <property type="evidence" value="ECO:0007669"/>
    <property type="project" value="InterPro"/>
</dbReference>
<dbReference type="InterPro" id="IPR011051">
    <property type="entry name" value="RmlC_Cupin_sf"/>
</dbReference>
<keyword evidence="8" id="KW-1185">Reference proteome</keyword>
<evidence type="ECO:0000256" key="2">
    <source>
        <dbReference type="ARBA" id="ARBA00010291"/>
    </source>
</evidence>
<dbReference type="InterPro" id="IPR014710">
    <property type="entry name" value="RmlC-like_jellyroll"/>
</dbReference>
<feature type="compositionally biased region" description="Pro residues" evidence="5">
    <location>
        <begin position="90"/>
        <end position="99"/>
    </location>
</feature>
<dbReference type="Pfam" id="PF11699">
    <property type="entry name" value="CENP-C_C"/>
    <property type="match status" value="1"/>
</dbReference>
<dbReference type="InterPro" id="IPR028386">
    <property type="entry name" value="CENP-C/Mif2/cnp3"/>
</dbReference>
<feature type="compositionally biased region" description="Polar residues" evidence="5">
    <location>
        <begin position="36"/>
        <end position="45"/>
    </location>
</feature>
<dbReference type="PANTHER" id="PTHR16684:SF11">
    <property type="entry name" value="CENTROMERE PROTEIN C"/>
    <property type="match status" value="1"/>
</dbReference>
<evidence type="ECO:0000256" key="1">
    <source>
        <dbReference type="ARBA" id="ARBA00004123"/>
    </source>
</evidence>
<dbReference type="InterPro" id="IPR025974">
    <property type="entry name" value="Mif2/CENP-C_cupin"/>
</dbReference>
<dbReference type="AlphaFoldDB" id="A0AAD3TZQ5"/>
<feature type="compositionally biased region" description="Low complexity" evidence="5">
    <location>
        <begin position="12"/>
        <end position="29"/>
    </location>
</feature>